<organism evidence="10 11">
    <name type="scientific">Babesia ovis</name>
    <dbReference type="NCBI Taxonomy" id="5869"/>
    <lineage>
        <taxon>Eukaryota</taxon>
        <taxon>Sar</taxon>
        <taxon>Alveolata</taxon>
        <taxon>Apicomplexa</taxon>
        <taxon>Aconoidasida</taxon>
        <taxon>Piroplasmida</taxon>
        <taxon>Babesiidae</taxon>
        <taxon>Babesia</taxon>
    </lineage>
</organism>
<evidence type="ECO:0000256" key="2">
    <source>
        <dbReference type="ARBA" id="ARBA00004241"/>
    </source>
</evidence>
<reference evidence="10" key="1">
    <citation type="submission" date="2019-12" db="EMBL/GenBank/DDBJ databases">
        <title>Genome sequence of Babesia ovis.</title>
        <authorList>
            <person name="Yamagishi J."/>
            <person name="Sevinc F."/>
            <person name="Xuan X."/>
        </authorList>
    </citation>
    <scope>NUCLEOTIDE SEQUENCE</scope>
    <source>
        <strain evidence="10">Selcuk</strain>
    </source>
</reference>
<proteinExistence type="predicted"/>
<dbReference type="Gene3D" id="2.60.40.2860">
    <property type="match status" value="2"/>
</dbReference>
<evidence type="ECO:0000256" key="5">
    <source>
        <dbReference type="ARBA" id="ARBA00023136"/>
    </source>
</evidence>
<evidence type="ECO:0000256" key="4">
    <source>
        <dbReference type="ARBA" id="ARBA00022729"/>
    </source>
</evidence>
<keyword evidence="4 8" id="KW-0732">Signal</keyword>
<keyword evidence="3" id="KW-1003">Cell membrane</keyword>
<evidence type="ECO:0000313" key="10">
    <source>
        <dbReference type="EMBL" id="GFE54944.1"/>
    </source>
</evidence>
<evidence type="ECO:0000256" key="3">
    <source>
        <dbReference type="ARBA" id="ARBA00022475"/>
    </source>
</evidence>
<evidence type="ECO:0000313" key="11">
    <source>
        <dbReference type="Proteomes" id="UP001057455"/>
    </source>
</evidence>
<feature type="domain" description="6-Cys" evidence="9">
    <location>
        <begin position="174"/>
        <end position="303"/>
    </location>
</feature>
<comment type="caution">
    <text evidence="10">The sequence shown here is derived from an EMBL/GenBank/DDBJ whole genome shotgun (WGS) entry which is preliminary data.</text>
</comment>
<dbReference type="InterPro" id="IPR038160">
    <property type="entry name" value="6_CYS_dom_sf"/>
</dbReference>
<dbReference type="GO" id="GO:0005886">
    <property type="term" value="C:plasma membrane"/>
    <property type="evidence" value="ECO:0007669"/>
    <property type="project" value="UniProtKB-SubCell"/>
</dbReference>
<evidence type="ECO:0000256" key="6">
    <source>
        <dbReference type="ARBA" id="ARBA00023157"/>
    </source>
</evidence>
<dbReference type="GO" id="GO:0009986">
    <property type="term" value="C:cell surface"/>
    <property type="evidence" value="ECO:0007669"/>
    <property type="project" value="UniProtKB-SubCell"/>
</dbReference>
<dbReference type="InterPro" id="IPR010884">
    <property type="entry name" value="6_CYS_dom"/>
</dbReference>
<evidence type="ECO:0000256" key="7">
    <source>
        <dbReference type="ARBA" id="ARBA00023180"/>
    </source>
</evidence>
<dbReference type="Proteomes" id="UP001057455">
    <property type="component" value="Unassembled WGS sequence"/>
</dbReference>
<evidence type="ECO:0000256" key="8">
    <source>
        <dbReference type="SAM" id="SignalP"/>
    </source>
</evidence>
<accession>A0A9W5WVJ8</accession>
<sequence length="599" mass="67841">MASLGILRMFILTFLFVLLKASSLRADNVSRIDINLSHDHGTYDDVPLKVVTLMEDQELIVRCETRNDGVTTFYPRDPLNKTISYLNPLDFKGTINNEVLSYSAFRHNGLYLHIEEDPQGPTQLHIKLPRDTIIMAKNPETFGLNFACVYQPNDMSQPPSYKWLTVQFQNVYPMAFGCETGTNMLFKNSKPTIEDFSKNFRKFCLLDLEPGMIFGIYCQPGEHLEPSECLTKEDLDPLRGLVKPYQLTTMLDIEKEGGASSRIKLFEVSQRKQSGDVFLKCSCSDADNNNTNTLIVMHATEEYHDVRQYTRDFKEEANATISELFIRLEPGKKIYIRYMPDNELFLSAGRRVKAKLWPDQPEVYAYGESPVVIGNPSKIGDIIGSRGLEIRYVEDGEYMLHKILLSDDVLLVLKQELAIFHYIWRVRGIPGSVPVNGSLWIMFEIIPTDPYTYGCGVDSVDLFRPTGFKLQHEPGAVSTTKCKVNPYLSSPVGFYCPKGFTLEPPNCFTEMIHLKSGAKVLLEDIEPFARSIDGKHIKAADFHLPSIMEAERIYASDEFVCNCIDSSGRLRASITLDLSNPTSVQRKVHALNSIEGNVR</sequence>
<keyword evidence="6" id="KW-1015">Disulfide bond</keyword>
<evidence type="ECO:0000256" key="1">
    <source>
        <dbReference type="ARBA" id="ARBA00004236"/>
    </source>
</evidence>
<feature type="chain" id="PRO_5040959327" description="6-Cys domain-containing protein" evidence="8">
    <location>
        <begin position="27"/>
        <end position="599"/>
    </location>
</feature>
<protein>
    <recommendedName>
        <fullName evidence="9">6-Cys domain-containing protein</fullName>
    </recommendedName>
</protein>
<dbReference type="Pfam" id="PF07422">
    <property type="entry name" value="s48_45"/>
    <property type="match status" value="1"/>
</dbReference>
<comment type="subcellular location">
    <subcellularLocation>
        <location evidence="1">Cell membrane</location>
    </subcellularLocation>
    <subcellularLocation>
        <location evidence="2">Cell surface</location>
    </subcellularLocation>
</comment>
<feature type="domain" description="6-Cys" evidence="9">
    <location>
        <begin position="451"/>
        <end position="587"/>
    </location>
</feature>
<keyword evidence="7" id="KW-0325">Glycoprotein</keyword>
<keyword evidence="5" id="KW-0472">Membrane</keyword>
<keyword evidence="11" id="KW-1185">Reference proteome</keyword>
<feature type="signal peptide" evidence="8">
    <location>
        <begin position="1"/>
        <end position="26"/>
    </location>
</feature>
<name>A0A9W5WVJ8_BABOV</name>
<evidence type="ECO:0000259" key="9">
    <source>
        <dbReference type="PROSITE" id="PS51701"/>
    </source>
</evidence>
<dbReference type="PROSITE" id="PS51701">
    <property type="entry name" value="6_CYS"/>
    <property type="match status" value="2"/>
</dbReference>
<gene>
    <name evidence="10" type="ORF">BaOVIS_023480</name>
</gene>
<dbReference type="EMBL" id="BLIY01000017">
    <property type="protein sequence ID" value="GFE54944.1"/>
    <property type="molecule type" value="Genomic_DNA"/>
</dbReference>
<dbReference type="OrthoDB" id="361225at2759"/>
<dbReference type="AlphaFoldDB" id="A0A9W5WVJ8"/>